<gene>
    <name evidence="1" type="ORF">GOP47_0005401</name>
</gene>
<dbReference type="Proteomes" id="UP000886520">
    <property type="component" value="Chromosome 5"/>
</dbReference>
<sequence length="201" mass="23592">MQEKGAFIVSLWTCQREDSFVSDAIRDSWDPIWIYVNQNFENEVASRPELHILSERMFFVWEGNHRTIAWHAAIKEKFSMVKEKHCRVLCTVIDPTKVPEIALLASLQRMNFMNTHALVTSHLRDELVNCSHICAADHEEYLKGLSEKDRSIITLVRKRYSKGAKPWYPLTRRYLGKLLYDVQISKEIHSPWQSIFLLLDS</sequence>
<comment type="caution">
    <text evidence="1">The sequence shown here is derived from an EMBL/GenBank/DDBJ whole genome shotgun (WGS) entry which is preliminary data.</text>
</comment>
<protein>
    <submittedName>
        <fullName evidence="1">Uncharacterized protein</fullName>
    </submittedName>
</protein>
<reference evidence="1 2" key="1">
    <citation type="submission" date="2021-01" db="EMBL/GenBank/DDBJ databases">
        <title>Adiantum capillus-veneris genome.</title>
        <authorList>
            <person name="Fang Y."/>
            <person name="Liao Q."/>
        </authorList>
    </citation>
    <scope>NUCLEOTIDE SEQUENCE [LARGE SCALE GENOMIC DNA]</scope>
    <source>
        <strain evidence="1">H3</strain>
        <tissue evidence="1">Leaf</tissue>
    </source>
</reference>
<evidence type="ECO:0000313" key="1">
    <source>
        <dbReference type="EMBL" id="KAI5079922.1"/>
    </source>
</evidence>
<dbReference type="AlphaFoldDB" id="A0A9D4V5R6"/>
<dbReference type="EMBL" id="JABFUD020000005">
    <property type="protein sequence ID" value="KAI5079922.1"/>
    <property type="molecule type" value="Genomic_DNA"/>
</dbReference>
<accession>A0A9D4V5R6</accession>
<organism evidence="1 2">
    <name type="scientific">Adiantum capillus-veneris</name>
    <name type="common">Maidenhair fern</name>
    <dbReference type="NCBI Taxonomy" id="13818"/>
    <lineage>
        <taxon>Eukaryota</taxon>
        <taxon>Viridiplantae</taxon>
        <taxon>Streptophyta</taxon>
        <taxon>Embryophyta</taxon>
        <taxon>Tracheophyta</taxon>
        <taxon>Polypodiopsida</taxon>
        <taxon>Polypodiidae</taxon>
        <taxon>Polypodiales</taxon>
        <taxon>Pteridineae</taxon>
        <taxon>Pteridaceae</taxon>
        <taxon>Vittarioideae</taxon>
        <taxon>Adiantum</taxon>
    </lineage>
</organism>
<evidence type="ECO:0000313" key="2">
    <source>
        <dbReference type="Proteomes" id="UP000886520"/>
    </source>
</evidence>
<name>A0A9D4V5R6_ADICA</name>
<proteinExistence type="predicted"/>
<keyword evidence="2" id="KW-1185">Reference proteome</keyword>